<reference evidence="7" key="1">
    <citation type="submission" date="2022-11" db="UniProtKB">
        <authorList>
            <consortium name="EnsemblMetazoa"/>
        </authorList>
    </citation>
    <scope>IDENTIFICATION</scope>
</reference>
<dbReference type="SUPFAM" id="SSF63829">
    <property type="entry name" value="Calcium-dependent phosphotriesterase"/>
    <property type="match status" value="1"/>
</dbReference>
<dbReference type="SUPFAM" id="SSF57845">
    <property type="entry name" value="B-box zinc-binding domain"/>
    <property type="match status" value="1"/>
</dbReference>
<dbReference type="Gene3D" id="3.30.40.10">
    <property type="entry name" value="Zinc/RING finger domain, C3HC4 (zinc finger)"/>
    <property type="match status" value="1"/>
</dbReference>
<feature type="domain" description="RING-type" evidence="5">
    <location>
        <begin position="21"/>
        <end position="65"/>
    </location>
</feature>
<keyword evidence="3" id="KW-0862">Zinc</keyword>
<accession>A0A914A5S5</accession>
<dbReference type="Gene3D" id="4.10.830.40">
    <property type="match status" value="1"/>
</dbReference>
<evidence type="ECO:0000313" key="7">
    <source>
        <dbReference type="EnsemblMetazoa" id="XP_038059085.1"/>
    </source>
</evidence>
<dbReference type="InterPro" id="IPR047153">
    <property type="entry name" value="TRIM45/56/19-like"/>
</dbReference>
<dbReference type="PANTHER" id="PTHR25462:SF296">
    <property type="entry name" value="MEIOTIC P26, ISOFORM F"/>
    <property type="match status" value="1"/>
</dbReference>
<dbReference type="SUPFAM" id="SSF57850">
    <property type="entry name" value="RING/U-box"/>
    <property type="match status" value="1"/>
</dbReference>
<dbReference type="OrthoDB" id="6105938at2759"/>
<keyword evidence="2 4" id="KW-0863">Zinc-finger</keyword>
<evidence type="ECO:0000259" key="5">
    <source>
        <dbReference type="PROSITE" id="PS50089"/>
    </source>
</evidence>
<dbReference type="InterPro" id="IPR011042">
    <property type="entry name" value="6-blade_b-propeller_TolB-like"/>
</dbReference>
<dbReference type="Proteomes" id="UP000887568">
    <property type="component" value="Unplaced"/>
</dbReference>
<dbReference type="Pfam" id="PF15227">
    <property type="entry name" value="zf-C3HC4_4"/>
    <property type="match status" value="1"/>
</dbReference>
<name>A0A914A5S5_PATMI</name>
<dbReference type="RefSeq" id="XP_038059085.1">
    <property type="nucleotide sequence ID" value="XM_038203157.1"/>
</dbReference>
<dbReference type="PANTHER" id="PTHR25462">
    <property type="entry name" value="BONUS, ISOFORM C-RELATED"/>
    <property type="match status" value="1"/>
</dbReference>
<dbReference type="InterPro" id="IPR013083">
    <property type="entry name" value="Znf_RING/FYVE/PHD"/>
</dbReference>
<dbReference type="OMA" id="ADINHKQ"/>
<dbReference type="SMART" id="SM00336">
    <property type="entry name" value="BBOX"/>
    <property type="match status" value="2"/>
</dbReference>
<evidence type="ECO:0000313" key="8">
    <source>
        <dbReference type="Proteomes" id="UP000887568"/>
    </source>
</evidence>
<dbReference type="EnsemblMetazoa" id="XM_038203157.1">
    <property type="protein sequence ID" value="XP_038059085.1"/>
    <property type="gene ID" value="LOC119730320"/>
</dbReference>
<dbReference type="PROSITE" id="PS50119">
    <property type="entry name" value="ZF_BBOX"/>
    <property type="match status" value="2"/>
</dbReference>
<dbReference type="InterPro" id="IPR017907">
    <property type="entry name" value="Znf_RING_CS"/>
</dbReference>
<proteinExistence type="predicted"/>
<evidence type="ECO:0000256" key="3">
    <source>
        <dbReference type="ARBA" id="ARBA00022833"/>
    </source>
</evidence>
<keyword evidence="8" id="KW-1185">Reference proteome</keyword>
<evidence type="ECO:0000256" key="4">
    <source>
        <dbReference type="PROSITE-ProRule" id="PRU00024"/>
    </source>
</evidence>
<dbReference type="GO" id="GO:0008270">
    <property type="term" value="F:zinc ion binding"/>
    <property type="evidence" value="ECO:0007669"/>
    <property type="project" value="UniProtKB-KW"/>
</dbReference>
<feature type="domain" description="B box-type" evidence="6">
    <location>
        <begin position="162"/>
        <end position="205"/>
    </location>
</feature>
<dbReference type="InterPro" id="IPR001841">
    <property type="entry name" value="Znf_RING"/>
</dbReference>
<sequence length="657" mass="73603">MAAYVNAPDVDKMMSEHQLDCPICSKHLQEPKILDCLHSFCLGCLKDLRVRQGVENPTLTCPVCSHKTKVGDVADLLDYLTLSALVEEVTMKEQLLEGQGSRIRCQACDGKSPAMSRCMDCDQFLCQECRETHESLAATAHNIYSLAQFESGEIAYKSKLREHIPNCSKHLDQKLEVYCDTCNQLLCRRCSVTDHSGHAHSLKGLPEASDKCKQIVAEMVARAEKCQAAFATAADEMRRSLLDLNITCFNTKKRITKKADREVARIRAEEEKILNELKQTYFERVGIIKSAKAAYTKEVISTERKQKQVDNIVAQASCYEILKLQQKLLDNMRELISKQPEKVPTHLSIMEFEDGDEGSLGRLVLEETELKGKVVGEESHEEENKWHLKKELWTFQPDYSEFTVAWYVSAFSSGKILVADINHKQLITCTPSPEGESKLCVNPKGLEIKGLTDPRNVAVNADDQIVVLDGPKVKVFNRNYQLLDQFTPGGGPDRQPTCLAVDKSTNLIAVGYADTELIHLHDPKGSFIKMLPAPMINSYLTISRKRLIYTNWGKKKLLSMDYNGGIIFSVDISNDMPDWGPMGVCCDNEGSIYVAVCGDWPSLGEILHFGPDGMFIGRAIKGHSNLRDITVTPDQDLVVAAVESVKIYHLRTDDNEH</sequence>
<dbReference type="GeneID" id="119730320"/>
<protein>
    <recommendedName>
        <fullName evidence="9">Tripartite motif-containing protein 2-like</fullName>
    </recommendedName>
</protein>
<dbReference type="CDD" id="cd16579">
    <property type="entry name" value="RING-HC_PML_C-V"/>
    <property type="match status" value="1"/>
</dbReference>
<feature type="domain" description="B box-type" evidence="6">
    <location>
        <begin position="100"/>
        <end position="146"/>
    </location>
</feature>
<evidence type="ECO:0008006" key="9">
    <source>
        <dbReference type="Google" id="ProtNLM"/>
    </source>
</evidence>
<dbReference type="AlphaFoldDB" id="A0A914A5S5"/>
<evidence type="ECO:0000259" key="6">
    <source>
        <dbReference type="PROSITE" id="PS50119"/>
    </source>
</evidence>
<evidence type="ECO:0000256" key="1">
    <source>
        <dbReference type="ARBA" id="ARBA00022723"/>
    </source>
</evidence>
<dbReference type="InterPro" id="IPR000315">
    <property type="entry name" value="Znf_B-box"/>
</dbReference>
<keyword evidence="1" id="KW-0479">Metal-binding</keyword>
<evidence type="ECO:0000256" key="2">
    <source>
        <dbReference type="ARBA" id="ARBA00022771"/>
    </source>
</evidence>
<dbReference type="Gene3D" id="3.30.160.60">
    <property type="entry name" value="Classic Zinc Finger"/>
    <property type="match status" value="1"/>
</dbReference>
<dbReference type="Pfam" id="PF00643">
    <property type="entry name" value="zf-B_box"/>
    <property type="match status" value="2"/>
</dbReference>
<dbReference type="Gene3D" id="2.120.10.30">
    <property type="entry name" value="TolB, C-terminal domain"/>
    <property type="match status" value="1"/>
</dbReference>
<dbReference type="PROSITE" id="PS00518">
    <property type="entry name" value="ZF_RING_1"/>
    <property type="match status" value="1"/>
</dbReference>
<organism evidence="7 8">
    <name type="scientific">Patiria miniata</name>
    <name type="common">Bat star</name>
    <name type="synonym">Asterina miniata</name>
    <dbReference type="NCBI Taxonomy" id="46514"/>
    <lineage>
        <taxon>Eukaryota</taxon>
        <taxon>Metazoa</taxon>
        <taxon>Echinodermata</taxon>
        <taxon>Eleutherozoa</taxon>
        <taxon>Asterozoa</taxon>
        <taxon>Asteroidea</taxon>
        <taxon>Valvatacea</taxon>
        <taxon>Valvatida</taxon>
        <taxon>Asterinidae</taxon>
        <taxon>Patiria</taxon>
    </lineage>
</organism>
<dbReference type="PROSITE" id="PS50089">
    <property type="entry name" value="ZF_RING_2"/>
    <property type="match status" value="1"/>
</dbReference>
<dbReference type="SMART" id="SM00184">
    <property type="entry name" value="RING"/>
    <property type="match status" value="1"/>
</dbReference>